<feature type="region of interest" description="Disordered" evidence="9">
    <location>
        <begin position="19"/>
        <end position="49"/>
    </location>
</feature>
<evidence type="ECO:0000256" key="9">
    <source>
        <dbReference type="SAM" id="MobiDB-lite"/>
    </source>
</evidence>
<reference evidence="11 12" key="1">
    <citation type="journal article" date="2012" name="Eukaryot. Cell">
        <title>Genome sequence of the Trichosporon asahii environmental strain CBS 8904.</title>
        <authorList>
            <person name="Yang R.Y."/>
            <person name="Li H.T."/>
            <person name="Zhu H."/>
            <person name="Zhou G.P."/>
            <person name="Wang M."/>
            <person name="Wang L."/>
        </authorList>
    </citation>
    <scope>NUCLEOTIDE SEQUENCE [LARGE SCALE GENOMIC DNA]</scope>
    <source>
        <strain evidence="11 12">CBS 8904</strain>
    </source>
</reference>
<comment type="caution">
    <text evidence="11">The sequence shown here is derived from an EMBL/GenBank/DDBJ whole genome shotgun (WGS) entry which is preliminary data.</text>
</comment>
<feature type="signal peptide" evidence="10">
    <location>
        <begin position="1"/>
        <end position="18"/>
    </location>
</feature>
<keyword evidence="8" id="KW-0456">Lyase</keyword>
<keyword evidence="7" id="KW-0005">Acetoin biosynthesis</keyword>
<dbReference type="OMA" id="YKPMLEA"/>
<dbReference type="SUPFAM" id="SSF117856">
    <property type="entry name" value="AF0104/ALDC/Ptd012-like"/>
    <property type="match status" value="1"/>
</dbReference>
<dbReference type="EC" id="4.1.1.5" evidence="4"/>
<keyword evidence="10" id="KW-0732">Signal</keyword>
<comment type="catalytic activity">
    <reaction evidence="1">
        <text>(2S)-2-acetolactate + H(+) = (R)-acetoin + CO2</text>
        <dbReference type="Rhea" id="RHEA:21580"/>
        <dbReference type="ChEBI" id="CHEBI:15378"/>
        <dbReference type="ChEBI" id="CHEBI:15686"/>
        <dbReference type="ChEBI" id="CHEBI:16526"/>
        <dbReference type="ChEBI" id="CHEBI:58476"/>
        <dbReference type="EC" id="4.1.1.5"/>
    </reaction>
</comment>
<dbReference type="GO" id="GO:0047605">
    <property type="term" value="F:acetolactate decarboxylase activity"/>
    <property type="evidence" value="ECO:0007669"/>
    <property type="project" value="UniProtKB-EC"/>
</dbReference>
<dbReference type="EMBL" id="AMBO01000345">
    <property type="protein sequence ID" value="EKD00268.1"/>
    <property type="molecule type" value="Genomic_DNA"/>
</dbReference>
<feature type="chain" id="PRO_5003852105" description="Alpha-acetolactate decarboxylase" evidence="10">
    <location>
        <begin position="19"/>
        <end position="282"/>
    </location>
</feature>
<evidence type="ECO:0000256" key="1">
    <source>
        <dbReference type="ARBA" id="ARBA00001784"/>
    </source>
</evidence>
<feature type="compositionally biased region" description="Basic residues" evidence="9">
    <location>
        <begin position="39"/>
        <end position="49"/>
    </location>
</feature>
<evidence type="ECO:0000256" key="7">
    <source>
        <dbReference type="ARBA" id="ARBA00023061"/>
    </source>
</evidence>
<evidence type="ECO:0000256" key="10">
    <source>
        <dbReference type="SAM" id="SignalP"/>
    </source>
</evidence>
<dbReference type="STRING" id="1220162.K1VU67"/>
<dbReference type="AlphaFoldDB" id="K1VU67"/>
<dbReference type="OrthoDB" id="509395at2759"/>
<dbReference type="PANTHER" id="PTHR35524">
    <property type="entry name" value="ALPHA-ACETOLACTATE DECARBOXYLASE"/>
    <property type="match status" value="1"/>
</dbReference>
<accession>K1VU67</accession>
<evidence type="ECO:0000256" key="2">
    <source>
        <dbReference type="ARBA" id="ARBA00005170"/>
    </source>
</evidence>
<dbReference type="PANTHER" id="PTHR35524:SF1">
    <property type="entry name" value="ALPHA-ACETOLACTATE DECARBOXYLASE"/>
    <property type="match status" value="1"/>
</dbReference>
<proteinExistence type="inferred from homology"/>
<evidence type="ECO:0000313" key="11">
    <source>
        <dbReference type="EMBL" id="EKD00268.1"/>
    </source>
</evidence>
<keyword evidence="12" id="KW-1185">Reference proteome</keyword>
<gene>
    <name evidence="11" type="ORF">A1Q2_05445</name>
</gene>
<comment type="similarity">
    <text evidence="3">Belongs to the alpha-acetolactate decarboxylase family.</text>
</comment>
<evidence type="ECO:0000256" key="4">
    <source>
        <dbReference type="ARBA" id="ARBA00013204"/>
    </source>
</evidence>
<dbReference type="InParanoid" id="K1VU67"/>
<dbReference type="Gene3D" id="3.30.1330.80">
    <property type="entry name" value="Hypothetical protein, similar to alpha- acetolactate decarboxylase, domain 2"/>
    <property type="match status" value="2"/>
</dbReference>
<evidence type="ECO:0000256" key="8">
    <source>
        <dbReference type="ARBA" id="ARBA00023239"/>
    </source>
</evidence>
<keyword evidence="6" id="KW-0210">Decarboxylase</keyword>
<dbReference type="eggNOG" id="ENOG502S81V">
    <property type="taxonomic scope" value="Eukaryota"/>
</dbReference>
<dbReference type="HOGENOM" id="CLU_072561_0_0_1"/>
<evidence type="ECO:0000313" key="12">
    <source>
        <dbReference type="Proteomes" id="UP000006757"/>
    </source>
</evidence>
<dbReference type="CDD" id="cd17299">
    <property type="entry name" value="acetolactate_decarboxylase"/>
    <property type="match status" value="1"/>
</dbReference>
<dbReference type="InterPro" id="IPR005128">
    <property type="entry name" value="Acetolactate_a_deCO2ase"/>
</dbReference>
<dbReference type="UniPathway" id="UPA00626">
    <property type="reaction ID" value="UER00678"/>
</dbReference>
<name>K1VU67_TRIAC</name>
<organism evidence="11 12">
    <name type="scientific">Trichosporon asahii var. asahii (strain CBS 8904)</name>
    <name type="common">Yeast</name>
    <dbReference type="NCBI Taxonomy" id="1220162"/>
    <lineage>
        <taxon>Eukaryota</taxon>
        <taxon>Fungi</taxon>
        <taxon>Dikarya</taxon>
        <taxon>Basidiomycota</taxon>
        <taxon>Agaricomycotina</taxon>
        <taxon>Tremellomycetes</taxon>
        <taxon>Trichosporonales</taxon>
        <taxon>Trichosporonaceae</taxon>
        <taxon>Trichosporon</taxon>
    </lineage>
</organism>
<dbReference type="GO" id="GO:0045151">
    <property type="term" value="P:acetoin biosynthetic process"/>
    <property type="evidence" value="ECO:0007669"/>
    <property type="project" value="UniProtKB-KW"/>
</dbReference>
<evidence type="ECO:0000256" key="3">
    <source>
        <dbReference type="ARBA" id="ARBA00007106"/>
    </source>
</evidence>
<evidence type="ECO:0000256" key="5">
    <source>
        <dbReference type="ARBA" id="ARBA00020164"/>
    </source>
</evidence>
<comment type="pathway">
    <text evidence="2">Polyol metabolism; (R,R)-butane-2,3-diol biosynthesis; (R,R)-butane-2,3-diol from pyruvate: step 2/3.</text>
</comment>
<protein>
    <recommendedName>
        <fullName evidence="5">Alpha-acetolactate decarboxylase</fullName>
        <ecNumber evidence="4">4.1.1.5</ecNumber>
    </recommendedName>
</protein>
<sequence>MKLTAFVTVAALLGSAVAKPVPHRDESDDNDDKWDHWKGNKGKGHHRHGRPWVKANELHQYSNIAALTEGVAANGTLIDNVLKYGDLGLGTFGELRGEMIVVDGVVYHATADGQVSTPDPSETETPFMAVTQFEPEAETSVQVANMTDFSAQLPSWWGNITIRNQFVSYRLDGTFTLRIRAPPGQAYPMENLAGVSSRQVEWTHANVKGSMVGFHTPKYAGQINAAGDHLHFISEDRKIGGHVLEFKTEGEANIQLARMPSFHVEVPTDGQFTGIDLGTGCK</sequence>
<evidence type="ECO:0000256" key="6">
    <source>
        <dbReference type="ARBA" id="ARBA00022793"/>
    </source>
</evidence>
<dbReference type="Pfam" id="PF03306">
    <property type="entry name" value="AAL_decarboxy"/>
    <property type="match status" value="1"/>
</dbReference>
<dbReference type="Proteomes" id="UP000006757">
    <property type="component" value="Unassembled WGS sequence"/>
</dbReference>